<keyword evidence="2" id="KW-1185">Reference proteome</keyword>
<dbReference type="Proteomes" id="UP001595075">
    <property type="component" value="Unassembled WGS sequence"/>
</dbReference>
<protein>
    <submittedName>
        <fullName evidence="1">Uncharacterized protein</fullName>
    </submittedName>
</protein>
<accession>A0ABR4C8I1</accession>
<organism evidence="1 2">
    <name type="scientific">Oculimacula yallundae</name>
    <dbReference type="NCBI Taxonomy" id="86028"/>
    <lineage>
        <taxon>Eukaryota</taxon>
        <taxon>Fungi</taxon>
        <taxon>Dikarya</taxon>
        <taxon>Ascomycota</taxon>
        <taxon>Pezizomycotina</taxon>
        <taxon>Leotiomycetes</taxon>
        <taxon>Helotiales</taxon>
        <taxon>Ploettnerulaceae</taxon>
        <taxon>Oculimacula</taxon>
    </lineage>
</organism>
<reference evidence="1 2" key="1">
    <citation type="journal article" date="2024" name="Commun. Biol.">
        <title>Comparative genomic analysis of thermophilic fungi reveals convergent evolutionary adaptations and gene losses.</title>
        <authorList>
            <person name="Steindorff A.S."/>
            <person name="Aguilar-Pontes M.V."/>
            <person name="Robinson A.J."/>
            <person name="Andreopoulos B."/>
            <person name="LaButti K."/>
            <person name="Kuo A."/>
            <person name="Mondo S."/>
            <person name="Riley R."/>
            <person name="Otillar R."/>
            <person name="Haridas S."/>
            <person name="Lipzen A."/>
            <person name="Grimwood J."/>
            <person name="Schmutz J."/>
            <person name="Clum A."/>
            <person name="Reid I.D."/>
            <person name="Moisan M.C."/>
            <person name="Butler G."/>
            <person name="Nguyen T.T.M."/>
            <person name="Dewar K."/>
            <person name="Conant G."/>
            <person name="Drula E."/>
            <person name="Henrissat B."/>
            <person name="Hansel C."/>
            <person name="Singer S."/>
            <person name="Hutchinson M.I."/>
            <person name="de Vries R.P."/>
            <person name="Natvig D.O."/>
            <person name="Powell A.J."/>
            <person name="Tsang A."/>
            <person name="Grigoriev I.V."/>
        </authorList>
    </citation>
    <scope>NUCLEOTIDE SEQUENCE [LARGE SCALE GENOMIC DNA]</scope>
    <source>
        <strain evidence="1 2">CBS 494.80</strain>
    </source>
</reference>
<sequence>MTVGVPGNCFDGEHAPAPLMRLFESALEVLSFVGANLVVNANLRAPRIFTDSINYLGMPHTNPNNIHSVEDIIVFIKTAPNEEYLDLKIGKPLWTQAECIDVDSDKYKGMVEQELYFGGVANNLAANMGLPVMSVPPGFYPMVRT</sequence>
<evidence type="ECO:0000313" key="2">
    <source>
        <dbReference type="Proteomes" id="UP001595075"/>
    </source>
</evidence>
<name>A0ABR4C8I1_9HELO</name>
<comment type="caution">
    <text evidence="1">The sequence shown here is derived from an EMBL/GenBank/DDBJ whole genome shotgun (WGS) entry which is preliminary data.</text>
</comment>
<gene>
    <name evidence="1" type="ORF">VTL71DRAFT_2296</name>
</gene>
<evidence type="ECO:0000313" key="1">
    <source>
        <dbReference type="EMBL" id="KAL2066225.1"/>
    </source>
</evidence>
<dbReference type="EMBL" id="JAZHXI010000011">
    <property type="protein sequence ID" value="KAL2066225.1"/>
    <property type="molecule type" value="Genomic_DNA"/>
</dbReference>
<proteinExistence type="predicted"/>